<dbReference type="RefSeq" id="WP_213144557.1">
    <property type="nucleotide sequence ID" value="NZ_JAGYPE020000013.1"/>
</dbReference>
<organism evidence="3">
    <name type="scientific">Neobacillus citreus</name>
    <dbReference type="NCBI Taxonomy" id="2833578"/>
    <lineage>
        <taxon>Bacteria</taxon>
        <taxon>Bacillati</taxon>
        <taxon>Bacillota</taxon>
        <taxon>Bacilli</taxon>
        <taxon>Bacillales</taxon>
        <taxon>Bacillaceae</taxon>
        <taxon>Neobacillus</taxon>
    </lineage>
</organism>
<keyword evidence="2" id="KW-0472">Membrane</keyword>
<evidence type="ECO:0000256" key="1">
    <source>
        <dbReference type="SAM" id="MobiDB-lite"/>
    </source>
</evidence>
<sequence length="139" mass="14275">MDKKQKISWGVSFGSLALVAGMMSYLGFSNGSNLFTANQGAAAQQQDGSGNQPQQFGSQSGQGEDSFGSQSQDGQGSFGFRHGHDRFGGDYSGQTNGDNGSLDSSSGFSSDDNGQNQFSSNSDSGFGHHGGFDTTTGGT</sequence>
<feature type="compositionally biased region" description="Low complexity" evidence="1">
    <location>
        <begin position="96"/>
        <end position="116"/>
    </location>
</feature>
<keyword evidence="2" id="KW-1133">Transmembrane helix</keyword>
<keyword evidence="5" id="KW-1185">Reference proteome</keyword>
<dbReference type="EMBL" id="JAGYPE020000013">
    <property type="protein sequence ID" value="MCH6265830.1"/>
    <property type="molecule type" value="Genomic_DNA"/>
</dbReference>
<feature type="region of interest" description="Disordered" evidence="1">
    <location>
        <begin position="39"/>
        <end position="139"/>
    </location>
</feature>
<protein>
    <submittedName>
        <fullName evidence="3">Uncharacterized protein</fullName>
    </submittedName>
</protein>
<evidence type="ECO:0000256" key="2">
    <source>
        <dbReference type="SAM" id="Phobius"/>
    </source>
</evidence>
<dbReference type="Proteomes" id="UP000677265">
    <property type="component" value="Unassembled WGS sequence"/>
</dbReference>
<reference evidence="3" key="1">
    <citation type="submission" date="2021-05" db="EMBL/GenBank/DDBJ databases">
        <title>Novel Bacillus species.</title>
        <authorList>
            <person name="Liu G."/>
        </authorList>
    </citation>
    <scope>NUCLEOTIDE SEQUENCE</scope>
    <source>
        <strain evidence="3 5">FJAT-50051</strain>
    </source>
</reference>
<accession>A0A942T3J7</accession>
<feature type="compositionally biased region" description="Low complexity" evidence="1">
    <location>
        <begin position="39"/>
        <end position="80"/>
    </location>
</feature>
<name>A0A942T3J7_9BACI</name>
<dbReference type="EMBL" id="JAGYPE010000005">
    <property type="protein sequence ID" value="MBS4184637.1"/>
    <property type="molecule type" value="Genomic_DNA"/>
</dbReference>
<gene>
    <name evidence="4" type="ORF">KHB02_009805</name>
    <name evidence="3" type="ORF">KHB02_25000</name>
</gene>
<comment type="caution">
    <text evidence="3">The sequence shown here is derived from an EMBL/GenBank/DDBJ whole genome shotgun (WGS) entry which is preliminary data.</text>
</comment>
<dbReference type="AlphaFoldDB" id="A0A942T3J7"/>
<keyword evidence="2" id="KW-0812">Transmembrane</keyword>
<evidence type="ECO:0000313" key="3">
    <source>
        <dbReference type="EMBL" id="MBS4184637.1"/>
    </source>
</evidence>
<evidence type="ECO:0000313" key="5">
    <source>
        <dbReference type="Proteomes" id="UP000677265"/>
    </source>
</evidence>
<feature type="transmembrane region" description="Helical" evidence="2">
    <location>
        <begin position="7"/>
        <end position="28"/>
    </location>
</feature>
<proteinExistence type="predicted"/>
<evidence type="ECO:0000313" key="4">
    <source>
        <dbReference type="EMBL" id="MCH6265830.1"/>
    </source>
</evidence>